<name>A0AA42CMC0_9HYPH</name>
<dbReference type="RefSeq" id="WP_282587778.1">
    <property type="nucleotide sequence ID" value="NZ_JAMOIM010000025.1"/>
</dbReference>
<dbReference type="AlphaFoldDB" id="A0AA42CMC0"/>
<protein>
    <submittedName>
        <fullName evidence="2">Uncharacterized protein</fullName>
    </submittedName>
</protein>
<organism evidence="2 3">
    <name type="scientific">Lichenifustis flavocetrariae</name>
    <dbReference type="NCBI Taxonomy" id="2949735"/>
    <lineage>
        <taxon>Bacteria</taxon>
        <taxon>Pseudomonadati</taxon>
        <taxon>Pseudomonadota</taxon>
        <taxon>Alphaproteobacteria</taxon>
        <taxon>Hyphomicrobiales</taxon>
        <taxon>Lichenihabitantaceae</taxon>
        <taxon>Lichenifustis</taxon>
    </lineage>
</organism>
<evidence type="ECO:0000313" key="3">
    <source>
        <dbReference type="Proteomes" id="UP001165667"/>
    </source>
</evidence>
<comment type="caution">
    <text evidence="2">The sequence shown here is derived from an EMBL/GenBank/DDBJ whole genome shotgun (WGS) entry which is preliminary data.</text>
</comment>
<dbReference type="Proteomes" id="UP001165667">
    <property type="component" value="Unassembled WGS sequence"/>
</dbReference>
<keyword evidence="3" id="KW-1185">Reference proteome</keyword>
<feature type="region of interest" description="Disordered" evidence="1">
    <location>
        <begin position="43"/>
        <end position="67"/>
    </location>
</feature>
<gene>
    <name evidence="2" type="ORF">M8523_25800</name>
</gene>
<evidence type="ECO:0000313" key="2">
    <source>
        <dbReference type="EMBL" id="MCW6511401.1"/>
    </source>
</evidence>
<evidence type="ECO:0000256" key="1">
    <source>
        <dbReference type="SAM" id="MobiDB-lite"/>
    </source>
</evidence>
<accession>A0AA42CMC0</accession>
<dbReference type="EMBL" id="JAMOIM010000025">
    <property type="protein sequence ID" value="MCW6511401.1"/>
    <property type="molecule type" value="Genomic_DNA"/>
</dbReference>
<sequence length="67" mass="7216">MSEAPKHPKPSETQEAQSERFIAMARELGADESEAAFNEKLKKVAGAKVTDPPPNAEKKAKPSKPGQ</sequence>
<proteinExistence type="predicted"/>
<reference evidence="2" key="1">
    <citation type="submission" date="2022-05" db="EMBL/GenBank/DDBJ databases">
        <authorList>
            <person name="Pankratov T."/>
        </authorList>
    </citation>
    <scope>NUCLEOTIDE SEQUENCE</scope>
    <source>
        <strain evidence="2">BP6-180914</strain>
    </source>
</reference>